<dbReference type="Gene3D" id="3.30.530.20">
    <property type="match status" value="1"/>
</dbReference>
<comment type="similarity">
    <text evidence="1">Belongs to the AHA1 family.</text>
</comment>
<keyword evidence="6" id="KW-1185">Reference proteome</keyword>
<dbReference type="Proteomes" id="UP000254956">
    <property type="component" value="Unassembled WGS sequence"/>
</dbReference>
<dbReference type="OrthoDB" id="190358at2"/>
<dbReference type="EMBL" id="UGZE01000001">
    <property type="protein sequence ID" value="SUJ11867.1"/>
    <property type="molecule type" value="Genomic_DNA"/>
</dbReference>
<name>A0A2T7BT35_9STAP</name>
<dbReference type="GeneID" id="97286971"/>
<dbReference type="Proteomes" id="UP000321598">
    <property type="component" value="Unassembled WGS sequence"/>
</dbReference>
<proteinExistence type="inferred from homology"/>
<evidence type="ECO:0000313" key="3">
    <source>
        <dbReference type="EMBL" id="GEQ01056.1"/>
    </source>
</evidence>
<dbReference type="Pfam" id="PF08327">
    <property type="entry name" value="AHSA1"/>
    <property type="match status" value="1"/>
</dbReference>
<dbReference type="InterPro" id="IPR013538">
    <property type="entry name" value="ASHA1/2-like_C"/>
</dbReference>
<dbReference type="InterPro" id="IPR023393">
    <property type="entry name" value="START-like_dom_sf"/>
</dbReference>
<sequence>MAKYNIENDNVQVQLERLFKVEPELVYQAWTEQQFLKRWFMTSERTNQSITIDAREEGKYEIVDVRKGKANRVQGTFVTLEPHDYIEMTIGMPELSDGEDTIQVEIFEREAGITQMLFTYSAIVPKERRLTQLEYKQKKKEYHDSTAHGFEMLFDRLQETIEDYRENYKNI</sequence>
<reference evidence="3 6" key="2">
    <citation type="submission" date="2019-07" db="EMBL/GenBank/DDBJ databases">
        <title>Whole genome shotgun sequence of Staphylococcus arlettae NBRC 109765.</title>
        <authorList>
            <person name="Hosoyama A."/>
            <person name="Uohara A."/>
            <person name="Ohji S."/>
            <person name="Ichikawa N."/>
        </authorList>
    </citation>
    <scope>NUCLEOTIDE SEQUENCE [LARGE SCALE GENOMIC DNA]</scope>
    <source>
        <strain evidence="3 6">NBRC 109765</strain>
    </source>
</reference>
<feature type="domain" description="Activator of Hsp90 ATPase homologue 1/2-like C-terminal" evidence="2">
    <location>
        <begin position="21"/>
        <end position="162"/>
    </location>
</feature>
<dbReference type="AlphaFoldDB" id="A0A2T7BT35"/>
<accession>A0A2T7BT35</accession>
<dbReference type="EMBL" id="BKAV01000025">
    <property type="protein sequence ID" value="GEQ01056.1"/>
    <property type="molecule type" value="Genomic_DNA"/>
</dbReference>
<dbReference type="SUPFAM" id="SSF55961">
    <property type="entry name" value="Bet v1-like"/>
    <property type="match status" value="1"/>
</dbReference>
<reference evidence="4 5" key="1">
    <citation type="submission" date="2018-06" db="EMBL/GenBank/DDBJ databases">
        <authorList>
            <consortium name="Pathogen Informatics"/>
            <person name="Doyle S."/>
        </authorList>
    </citation>
    <scope>NUCLEOTIDE SEQUENCE [LARGE SCALE GENOMIC DNA]</scope>
    <source>
        <strain evidence="4 5">NCTC12413</strain>
    </source>
</reference>
<dbReference type="RefSeq" id="WP_002510283.1">
    <property type="nucleotide sequence ID" value="NZ_AP019698.1"/>
</dbReference>
<dbReference type="CDD" id="cd07814">
    <property type="entry name" value="SRPBCC_CalC_Aha1-like"/>
    <property type="match status" value="1"/>
</dbReference>
<protein>
    <submittedName>
        <fullName evidence="4">Hsp90-like protein</fullName>
    </submittedName>
</protein>
<organism evidence="4 5">
    <name type="scientific">Staphylococcus arlettae</name>
    <dbReference type="NCBI Taxonomy" id="29378"/>
    <lineage>
        <taxon>Bacteria</taxon>
        <taxon>Bacillati</taxon>
        <taxon>Bacillota</taxon>
        <taxon>Bacilli</taxon>
        <taxon>Bacillales</taxon>
        <taxon>Staphylococcaceae</taxon>
        <taxon>Staphylococcus</taxon>
    </lineage>
</organism>
<evidence type="ECO:0000259" key="2">
    <source>
        <dbReference type="Pfam" id="PF08327"/>
    </source>
</evidence>
<evidence type="ECO:0000313" key="5">
    <source>
        <dbReference type="Proteomes" id="UP000254956"/>
    </source>
</evidence>
<evidence type="ECO:0000313" key="4">
    <source>
        <dbReference type="EMBL" id="SUJ11867.1"/>
    </source>
</evidence>
<evidence type="ECO:0000313" key="6">
    <source>
        <dbReference type="Proteomes" id="UP000321598"/>
    </source>
</evidence>
<evidence type="ECO:0000256" key="1">
    <source>
        <dbReference type="ARBA" id="ARBA00006817"/>
    </source>
</evidence>
<gene>
    <name evidence="4" type="ORF">NCTC12413_00622</name>
    <name evidence="3" type="ORF">SAR03_20930</name>
</gene>